<dbReference type="STRING" id="886293.Sinac_1826"/>
<dbReference type="eggNOG" id="COG4733">
    <property type="taxonomic scope" value="Bacteria"/>
</dbReference>
<protein>
    <submittedName>
        <fullName evidence="1">Uncharacterized protein</fullName>
    </submittedName>
</protein>
<dbReference type="KEGG" id="saci:Sinac_1826"/>
<dbReference type="RefSeq" id="WP_015245358.1">
    <property type="nucleotide sequence ID" value="NC_019892.1"/>
</dbReference>
<name>L0DBZ0_SINAD</name>
<gene>
    <name evidence="1" type="ordered locus">Sinac_1826</name>
</gene>
<reference evidence="1 2" key="1">
    <citation type="submission" date="2012-02" db="EMBL/GenBank/DDBJ databases">
        <title>Complete sequence of chromosome of Singulisphaera acidiphila DSM 18658.</title>
        <authorList>
            <consortium name="US DOE Joint Genome Institute (JGI-PGF)"/>
            <person name="Lucas S."/>
            <person name="Copeland A."/>
            <person name="Lapidus A."/>
            <person name="Glavina del Rio T."/>
            <person name="Dalin E."/>
            <person name="Tice H."/>
            <person name="Bruce D."/>
            <person name="Goodwin L."/>
            <person name="Pitluck S."/>
            <person name="Peters L."/>
            <person name="Ovchinnikova G."/>
            <person name="Chertkov O."/>
            <person name="Kyrpides N."/>
            <person name="Mavromatis K."/>
            <person name="Ivanova N."/>
            <person name="Brettin T."/>
            <person name="Detter J.C."/>
            <person name="Han C."/>
            <person name="Larimer F."/>
            <person name="Land M."/>
            <person name="Hauser L."/>
            <person name="Markowitz V."/>
            <person name="Cheng J.-F."/>
            <person name="Hugenholtz P."/>
            <person name="Woyke T."/>
            <person name="Wu D."/>
            <person name="Tindall B."/>
            <person name="Pomrenke H."/>
            <person name="Brambilla E."/>
            <person name="Klenk H.-P."/>
            <person name="Eisen J.A."/>
        </authorList>
    </citation>
    <scope>NUCLEOTIDE SEQUENCE [LARGE SCALE GENOMIC DNA]</scope>
    <source>
        <strain evidence="2">ATCC BAA-1392 / DSM 18658 / VKM B-2454 / MOB10</strain>
    </source>
</reference>
<dbReference type="HOGENOM" id="CLU_007636_0_0_0"/>
<sequence>MVAASWTIALSLALVNAGGPTGRWLGQDGHDLVSPSTTLEPNGYQDIHIQLVGLPAQRAIKTVEIRPDGGFWSSDRSSNSWRIAAERSPGSTTADLYFENEHPEKGRTFQIKIDYKDGMVANLSVRGGRSNPNLRMPGTMPTVRWAGQDGQDFTAAELGVGPDGYQDARLTLEKLDPKATIKGVVLDAGEGVRWHVGINPEGDYNAEIVRDAKDPSIAQLYFQPDRDLAGRNLSVTISYPNGKSDALRIKGERTDPKLAMPLPSIPKLEAAAFQGRWLGQDGSLDSNRRDVHVALSGLPAGRAIEAAVLSDSVFRNWTFRSSPQVKLDVEPEERPLTLRRGDDSTKADLYFTPYRNEVGATLTLRLIFANGESTFAQFGAGECDPFAGLPQPAPTTVVAKPGDDLHDLVDRFGTVTLAGGTHRLSKPLVLNKPVTLAGEPGAILEFSQGTSEAPWTTAVKIHCGSTTLRDFAIRFAGPVRWNQNVNYGPAVIGSTDNLEPARSDRKIGLTFERLDLAGPPPSGATQWEDAVRLMRLNTAQAGSIKGCTLFGGVIEFFAGPWQFVDNNYRGTPSGTFSHGVVVGHYVHDLLVRGNRIKPVGRSGKTWRFLVVTGYGRDVQVENNTVEGVGPRDDDTIPSQNAPEIILTESYRLNFEGRPSAVSSDGRLLTINPVFGGPPEIGSLVSVLTGTRAGEWRSIAQVISPTTFLLSSALPSDASVISISSGFVNMRVEGNTVDARGGRGACCLVLPGNHFGTLIRGNRFIGGGEIVRLAAAASESPMIWGWSHAPFLGGQFEKNILEDAVEGGLIGVEHSQYTKANMGRTYMTISLKNNVIRWSDTFLRQRARAKEKAPLRGLTFGFLPSHDSGELVVTQQGDHLEAPASALGNVGVHVNAAQVNGLRITKKGFRLPAAVDSNEVLRATKRP</sequence>
<organism evidence="1 2">
    <name type="scientific">Singulisphaera acidiphila (strain ATCC BAA-1392 / DSM 18658 / VKM B-2454 / MOB10)</name>
    <dbReference type="NCBI Taxonomy" id="886293"/>
    <lineage>
        <taxon>Bacteria</taxon>
        <taxon>Pseudomonadati</taxon>
        <taxon>Planctomycetota</taxon>
        <taxon>Planctomycetia</taxon>
        <taxon>Isosphaerales</taxon>
        <taxon>Isosphaeraceae</taxon>
        <taxon>Singulisphaera</taxon>
    </lineage>
</organism>
<dbReference type="Proteomes" id="UP000010798">
    <property type="component" value="Chromosome"/>
</dbReference>
<evidence type="ECO:0000313" key="2">
    <source>
        <dbReference type="Proteomes" id="UP000010798"/>
    </source>
</evidence>
<proteinExistence type="predicted"/>
<dbReference type="InterPro" id="IPR011050">
    <property type="entry name" value="Pectin_lyase_fold/virulence"/>
</dbReference>
<accession>L0DBZ0</accession>
<dbReference type="InterPro" id="IPR012334">
    <property type="entry name" value="Pectin_lyas_fold"/>
</dbReference>
<keyword evidence="2" id="KW-1185">Reference proteome</keyword>
<evidence type="ECO:0000313" key="1">
    <source>
        <dbReference type="EMBL" id="AGA26191.1"/>
    </source>
</evidence>
<dbReference type="SUPFAM" id="SSF51126">
    <property type="entry name" value="Pectin lyase-like"/>
    <property type="match status" value="1"/>
</dbReference>
<dbReference type="Gene3D" id="2.160.20.10">
    <property type="entry name" value="Single-stranded right-handed beta-helix, Pectin lyase-like"/>
    <property type="match status" value="1"/>
</dbReference>
<dbReference type="EMBL" id="CP003364">
    <property type="protein sequence ID" value="AGA26191.1"/>
    <property type="molecule type" value="Genomic_DNA"/>
</dbReference>
<dbReference type="OrthoDB" id="244775at2"/>
<dbReference type="AlphaFoldDB" id="L0DBZ0"/>